<dbReference type="InterPro" id="IPR017508">
    <property type="entry name" value="HipA_N1"/>
</dbReference>
<dbReference type="RefSeq" id="WP_342687663.1">
    <property type="nucleotide sequence ID" value="NZ_JAZBJM010000008.1"/>
</dbReference>
<dbReference type="EMBL" id="JBANCF010000009">
    <property type="protein sequence ID" value="MEM0574124.1"/>
    <property type="molecule type" value="Genomic_DNA"/>
</dbReference>
<accession>A0AB35YYH8</accession>
<evidence type="ECO:0000313" key="5">
    <source>
        <dbReference type="Proteomes" id="UP001390963"/>
    </source>
</evidence>
<comment type="caution">
    <text evidence="2">The sequence shown here is derived from an EMBL/GenBank/DDBJ whole genome shotgun (WGS) entry which is preliminary data.</text>
</comment>
<gene>
    <name evidence="3" type="ORF">VZD24_11395</name>
    <name evidence="2" type="ORF">VZD85_11810</name>
</gene>
<dbReference type="Pfam" id="PF13657">
    <property type="entry name" value="Couple_hipA"/>
    <property type="match status" value="1"/>
</dbReference>
<name>A0AB35YYH8_9FLAO</name>
<evidence type="ECO:0000259" key="1">
    <source>
        <dbReference type="Pfam" id="PF13657"/>
    </source>
</evidence>
<proteinExistence type="predicted"/>
<reference evidence="2 5" key="1">
    <citation type="submission" date="2024-01" db="EMBL/GenBank/DDBJ databases">
        <title>Aequorivita flavus sp. nov., isolated from deep-sea sediment.</title>
        <authorList>
            <person name="Chen X."/>
        </authorList>
    </citation>
    <scope>NUCLEOTIDE SEQUENCE</scope>
    <source>
        <strain evidence="2">MCCC 1A16923</strain>
        <strain evidence="3 5">MCCC 1A16935</strain>
    </source>
</reference>
<organism evidence="2 4">
    <name type="scientific">Aequorivita flava</name>
    <dbReference type="NCBI Taxonomy" id="3114371"/>
    <lineage>
        <taxon>Bacteria</taxon>
        <taxon>Pseudomonadati</taxon>
        <taxon>Bacteroidota</taxon>
        <taxon>Flavobacteriia</taxon>
        <taxon>Flavobacteriales</taxon>
        <taxon>Flavobacteriaceae</taxon>
        <taxon>Aequorivita</taxon>
    </lineage>
</organism>
<evidence type="ECO:0000313" key="3">
    <source>
        <dbReference type="EMBL" id="MEM0574124.1"/>
    </source>
</evidence>
<keyword evidence="5" id="KW-1185">Reference proteome</keyword>
<protein>
    <recommendedName>
        <fullName evidence="1">HipA N-terminal subdomain 1 domain-containing protein</fullName>
    </recommendedName>
</protein>
<feature type="domain" description="HipA N-terminal subdomain 1" evidence="1">
    <location>
        <begin position="35"/>
        <end position="120"/>
    </location>
</feature>
<evidence type="ECO:0000313" key="2">
    <source>
        <dbReference type="EMBL" id="MEM0519043.1"/>
    </source>
</evidence>
<sequence>MLKQFKKYIKSQSKAKDLPCTYEQINQNPKFQLKYNENIIGYLDYDGTVWSFIYSTWFKDQSEFEPLFEFPLKDKVYISSELWPFFESRIPSLKQPKLQEYLESHPSDRNNKVKLLELFGITSVNNPYKLTLNL</sequence>
<evidence type="ECO:0000313" key="4">
    <source>
        <dbReference type="Proteomes" id="UP001388259"/>
    </source>
</evidence>
<dbReference type="Proteomes" id="UP001388259">
    <property type="component" value="Unassembled WGS sequence"/>
</dbReference>
<dbReference type="EMBL" id="JAZBJM010000008">
    <property type="protein sequence ID" value="MEM0519043.1"/>
    <property type="molecule type" value="Genomic_DNA"/>
</dbReference>
<dbReference type="AlphaFoldDB" id="A0AB35YYH8"/>
<dbReference type="Proteomes" id="UP001390963">
    <property type="component" value="Unassembled WGS sequence"/>
</dbReference>